<reference evidence="2 3" key="1">
    <citation type="submission" date="2023-05" db="EMBL/GenBank/DDBJ databases">
        <title>B98-5 Cell Line De Novo Hybrid Assembly: An Optical Mapping Approach.</title>
        <authorList>
            <person name="Kananen K."/>
            <person name="Auerbach J.A."/>
            <person name="Kautto E."/>
            <person name="Blachly J.S."/>
        </authorList>
    </citation>
    <scope>NUCLEOTIDE SEQUENCE [LARGE SCALE GENOMIC DNA]</scope>
    <source>
        <strain evidence="2">B95-8</strain>
        <tissue evidence="2">Cell line</tissue>
    </source>
</reference>
<gene>
    <name evidence="2" type="ORF">P7K49_040817</name>
</gene>
<organism evidence="2 3">
    <name type="scientific">Saguinus oedipus</name>
    <name type="common">Cotton-top tamarin</name>
    <name type="synonym">Oedipomidas oedipus</name>
    <dbReference type="NCBI Taxonomy" id="9490"/>
    <lineage>
        <taxon>Eukaryota</taxon>
        <taxon>Metazoa</taxon>
        <taxon>Chordata</taxon>
        <taxon>Craniata</taxon>
        <taxon>Vertebrata</taxon>
        <taxon>Euteleostomi</taxon>
        <taxon>Mammalia</taxon>
        <taxon>Eutheria</taxon>
        <taxon>Euarchontoglires</taxon>
        <taxon>Primates</taxon>
        <taxon>Haplorrhini</taxon>
        <taxon>Platyrrhini</taxon>
        <taxon>Cebidae</taxon>
        <taxon>Callitrichinae</taxon>
        <taxon>Saguinus</taxon>
    </lineage>
</organism>
<comment type="caution">
    <text evidence="2">The sequence shown here is derived from an EMBL/GenBank/DDBJ whole genome shotgun (WGS) entry which is preliminary data.</text>
</comment>
<proteinExistence type="predicted"/>
<dbReference type="EMBL" id="JASSZA010000201">
    <property type="protein sequence ID" value="KAK2081551.1"/>
    <property type="molecule type" value="Genomic_DNA"/>
</dbReference>
<feature type="chain" id="PRO_5045632544" evidence="1">
    <location>
        <begin position="34"/>
        <end position="67"/>
    </location>
</feature>
<name>A0ABQ9TA01_SAGOE</name>
<accession>A0ABQ9TA01</accession>
<sequence length="67" mass="7058">SWGFLFEYLLHCPAQLGGSLFSIFLLGLCPASAGPPCCCGAPFCCGLLRPAGGVSLLWQVAWQRQAA</sequence>
<dbReference type="Proteomes" id="UP001266305">
    <property type="component" value="Unassembled WGS sequence"/>
</dbReference>
<evidence type="ECO:0000256" key="1">
    <source>
        <dbReference type="SAM" id="SignalP"/>
    </source>
</evidence>
<feature type="non-terminal residue" evidence="2">
    <location>
        <position position="67"/>
    </location>
</feature>
<feature type="non-terminal residue" evidence="2">
    <location>
        <position position="1"/>
    </location>
</feature>
<evidence type="ECO:0000313" key="2">
    <source>
        <dbReference type="EMBL" id="KAK2081551.1"/>
    </source>
</evidence>
<keyword evidence="1" id="KW-0732">Signal</keyword>
<keyword evidence="3" id="KW-1185">Reference proteome</keyword>
<evidence type="ECO:0000313" key="3">
    <source>
        <dbReference type="Proteomes" id="UP001266305"/>
    </source>
</evidence>
<protein>
    <submittedName>
        <fullName evidence="2">Uncharacterized protein</fullName>
    </submittedName>
</protein>
<feature type="signal peptide" evidence="1">
    <location>
        <begin position="1"/>
        <end position="33"/>
    </location>
</feature>